<sequence length="195" mass="22983">MEKNSKKEWELMGTKLLLEQMKEERTRGDKVMEKWKLKSFCLEGEREMVNEQIVELQNKKTNSDSVMEDVQNDGNLISKQRIQYAKSKSDYKDETPIQFYTIMYMGEALSERARHRREYSFEASGHRDGGRQREREGDKGITLQREEEMERWSDRDAQEWGDEDRGREGGKETNKKWETETKGSARGVRANDGAK</sequence>
<name>A0AAN9PKL7_CLITE</name>
<evidence type="ECO:0000313" key="3">
    <source>
        <dbReference type="Proteomes" id="UP001359559"/>
    </source>
</evidence>
<dbReference type="EMBL" id="JAYKXN010000003">
    <property type="protein sequence ID" value="KAK7301686.1"/>
    <property type="molecule type" value="Genomic_DNA"/>
</dbReference>
<dbReference type="AlphaFoldDB" id="A0AAN9PKL7"/>
<proteinExistence type="predicted"/>
<evidence type="ECO:0000313" key="2">
    <source>
        <dbReference type="EMBL" id="KAK7301686.1"/>
    </source>
</evidence>
<accession>A0AAN9PKL7</accession>
<evidence type="ECO:0000256" key="1">
    <source>
        <dbReference type="SAM" id="MobiDB-lite"/>
    </source>
</evidence>
<keyword evidence="3" id="KW-1185">Reference proteome</keyword>
<reference evidence="2 3" key="1">
    <citation type="submission" date="2024-01" db="EMBL/GenBank/DDBJ databases">
        <title>The genomes of 5 underutilized Papilionoideae crops provide insights into root nodulation and disease resistance.</title>
        <authorList>
            <person name="Yuan L."/>
        </authorList>
    </citation>
    <scope>NUCLEOTIDE SEQUENCE [LARGE SCALE GENOMIC DNA]</scope>
    <source>
        <strain evidence="2">LY-2023</strain>
        <tissue evidence="2">Leaf</tissue>
    </source>
</reference>
<feature type="compositionally biased region" description="Basic and acidic residues" evidence="1">
    <location>
        <begin position="120"/>
        <end position="183"/>
    </location>
</feature>
<feature type="region of interest" description="Disordered" evidence="1">
    <location>
        <begin position="120"/>
        <end position="195"/>
    </location>
</feature>
<protein>
    <submittedName>
        <fullName evidence="2">Uncharacterized protein</fullName>
    </submittedName>
</protein>
<dbReference type="Proteomes" id="UP001359559">
    <property type="component" value="Unassembled WGS sequence"/>
</dbReference>
<comment type="caution">
    <text evidence="2">The sequence shown here is derived from an EMBL/GenBank/DDBJ whole genome shotgun (WGS) entry which is preliminary data.</text>
</comment>
<organism evidence="2 3">
    <name type="scientific">Clitoria ternatea</name>
    <name type="common">Butterfly pea</name>
    <dbReference type="NCBI Taxonomy" id="43366"/>
    <lineage>
        <taxon>Eukaryota</taxon>
        <taxon>Viridiplantae</taxon>
        <taxon>Streptophyta</taxon>
        <taxon>Embryophyta</taxon>
        <taxon>Tracheophyta</taxon>
        <taxon>Spermatophyta</taxon>
        <taxon>Magnoliopsida</taxon>
        <taxon>eudicotyledons</taxon>
        <taxon>Gunneridae</taxon>
        <taxon>Pentapetalae</taxon>
        <taxon>rosids</taxon>
        <taxon>fabids</taxon>
        <taxon>Fabales</taxon>
        <taxon>Fabaceae</taxon>
        <taxon>Papilionoideae</taxon>
        <taxon>50 kb inversion clade</taxon>
        <taxon>NPAAA clade</taxon>
        <taxon>indigoferoid/millettioid clade</taxon>
        <taxon>Phaseoleae</taxon>
        <taxon>Clitoria</taxon>
    </lineage>
</organism>
<gene>
    <name evidence="2" type="ORF">RJT34_12558</name>
</gene>